<feature type="transmembrane region" description="Helical" evidence="7">
    <location>
        <begin position="139"/>
        <end position="159"/>
    </location>
</feature>
<feature type="transmembrane region" description="Helical" evidence="7">
    <location>
        <begin position="35"/>
        <end position="52"/>
    </location>
</feature>
<keyword evidence="3" id="KW-1003">Cell membrane</keyword>
<reference evidence="9" key="1">
    <citation type="journal article" date="2019" name="Int. J. Syst. Evol. Microbiol.">
        <title>The Global Catalogue of Microorganisms (GCM) 10K type strain sequencing project: providing services to taxonomists for standard genome sequencing and annotation.</title>
        <authorList>
            <consortium name="The Broad Institute Genomics Platform"/>
            <consortium name="The Broad Institute Genome Sequencing Center for Infectious Disease"/>
            <person name="Wu L."/>
            <person name="Ma J."/>
        </authorList>
    </citation>
    <scope>NUCLEOTIDE SEQUENCE [LARGE SCALE GENOMIC DNA]</scope>
    <source>
        <strain evidence="9">CCUG 54520</strain>
    </source>
</reference>
<dbReference type="PANTHER" id="PTHR10464">
    <property type="entry name" value="UREA TRANSPORTER"/>
    <property type="match status" value="1"/>
</dbReference>
<name>A0ABV9FUG6_9NOCA</name>
<dbReference type="NCBIfam" id="TIGR03441">
    <property type="entry name" value="urea_trans_yut"/>
    <property type="match status" value="1"/>
</dbReference>
<feature type="transmembrane region" description="Helical" evidence="7">
    <location>
        <begin position="58"/>
        <end position="77"/>
    </location>
</feature>
<feature type="transmembrane region" description="Helical" evidence="7">
    <location>
        <begin position="300"/>
        <end position="318"/>
    </location>
</feature>
<dbReference type="Proteomes" id="UP001595914">
    <property type="component" value="Unassembled WGS sequence"/>
</dbReference>
<feature type="transmembrane region" description="Helical" evidence="7">
    <location>
        <begin position="89"/>
        <end position="105"/>
    </location>
</feature>
<evidence type="ECO:0000256" key="5">
    <source>
        <dbReference type="ARBA" id="ARBA00022989"/>
    </source>
</evidence>
<dbReference type="Pfam" id="PF03253">
    <property type="entry name" value="UT"/>
    <property type="match status" value="1"/>
</dbReference>
<dbReference type="InterPro" id="IPR029020">
    <property type="entry name" value="Ammonium/urea_transptr"/>
</dbReference>
<comment type="caution">
    <text evidence="8">The sequence shown here is derived from an EMBL/GenBank/DDBJ whole genome shotgun (WGS) entry which is preliminary data.</text>
</comment>
<evidence type="ECO:0000256" key="7">
    <source>
        <dbReference type="SAM" id="Phobius"/>
    </source>
</evidence>
<feature type="transmembrane region" description="Helical" evidence="7">
    <location>
        <begin position="197"/>
        <end position="218"/>
    </location>
</feature>
<keyword evidence="4 7" id="KW-0812">Transmembrane</keyword>
<dbReference type="PIRSF" id="PIRSF016502">
    <property type="entry name" value="Urea_transporter"/>
    <property type="match status" value="1"/>
</dbReference>
<sequence>MSALTAPWDRAAERSAAARFVDTVLKGAGQVMFQGNPLTGLLFLVGICWGAVAADTASVAVGAVVGLVVATVTALLLNPDPESLRSGLYGFNGILVGAALPTFLAGGAALWVYLVLGAATSTVVFMAVANVFQTWQVPALTFPFNLVNWLLLLAAFQFLRLETSPLAAGQFPQNIGAAAAHADLTAGYLWHTLFRNVSQIFLIDNTVTGVIFVLALLVASRWAALFALTGSAVATATVLALGANSVDVGNGLYGLSAVLTAIALGSVFYDPSWRVLVYTVFGVLVTVMIHGALVSAFAPISLPAGTGPFVFATWLFLLPKKQFAPVQHGTLAGGSAESRASG</sequence>
<organism evidence="8 9">
    <name type="scientific">Rhodococcus kronopolitis</name>
    <dbReference type="NCBI Taxonomy" id="1460226"/>
    <lineage>
        <taxon>Bacteria</taxon>
        <taxon>Bacillati</taxon>
        <taxon>Actinomycetota</taxon>
        <taxon>Actinomycetes</taxon>
        <taxon>Mycobacteriales</taxon>
        <taxon>Nocardiaceae</taxon>
        <taxon>Rhodococcus</taxon>
    </lineage>
</organism>
<keyword evidence="6 7" id="KW-0472">Membrane</keyword>
<evidence type="ECO:0000313" key="9">
    <source>
        <dbReference type="Proteomes" id="UP001595914"/>
    </source>
</evidence>
<protein>
    <submittedName>
        <fullName evidence="8">Urea transporter</fullName>
    </submittedName>
</protein>
<evidence type="ECO:0000256" key="6">
    <source>
        <dbReference type="ARBA" id="ARBA00023136"/>
    </source>
</evidence>
<evidence type="ECO:0000256" key="1">
    <source>
        <dbReference type="ARBA" id="ARBA00004651"/>
    </source>
</evidence>
<proteinExistence type="inferred from homology"/>
<comment type="similarity">
    <text evidence="2">Belongs to the urea transporter family.</text>
</comment>
<feature type="transmembrane region" description="Helical" evidence="7">
    <location>
        <begin position="276"/>
        <end position="294"/>
    </location>
</feature>
<gene>
    <name evidence="8" type="primary">yut</name>
    <name evidence="8" type="ORF">ACFO6S_16180</name>
</gene>
<feature type="transmembrane region" description="Helical" evidence="7">
    <location>
        <begin position="225"/>
        <end position="246"/>
    </location>
</feature>
<comment type="subcellular location">
    <subcellularLocation>
        <location evidence="1">Cell membrane</location>
        <topology evidence="1">Multi-pass membrane protein</topology>
    </subcellularLocation>
</comment>
<feature type="transmembrane region" description="Helical" evidence="7">
    <location>
        <begin position="252"/>
        <end position="269"/>
    </location>
</feature>
<dbReference type="Gene3D" id="1.10.3430.10">
    <property type="entry name" value="Ammonium transporter AmtB like domains"/>
    <property type="match status" value="1"/>
</dbReference>
<dbReference type="EMBL" id="JBHSFO010000009">
    <property type="protein sequence ID" value="MFC4605237.1"/>
    <property type="molecule type" value="Genomic_DNA"/>
</dbReference>
<dbReference type="InterPro" id="IPR004937">
    <property type="entry name" value="Urea_transporter"/>
</dbReference>
<evidence type="ECO:0000256" key="3">
    <source>
        <dbReference type="ARBA" id="ARBA00022475"/>
    </source>
</evidence>
<evidence type="ECO:0000256" key="2">
    <source>
        <dbReference type="ARBA" id="ARBA00005914"/>
    </source>
</evidence>
<keyword evidence="5 7" id="KW-1133">Transmembrane helix</keyword>
<dbReference type="RefSeq" id="WP_378418650.1">
    <property type="nucleotide sequence ID" value="NZ_JBHSFO010000009.1"/>
</dbReference>
<keyword evidence="9" id="KW-1185">Reference proteome</keyword>
<dbReference type="InterPro" id="IPR017807">
    <property type="entry name" value="Urea_transporter_bac"/>
</dbReference>
<evidence type="ECO:0000313" key="8">
    <source>
        <dbReference type="EMBL" id="MFC4605237.1"/>
    </source>
</evidence>
<dbReference type="PANTHER" id="PTHR10464:SF4">
    <property type="entry name" value="UREA TRANSPORTER"/>
    <property type="match status" value="1"/>
</dbReference>
<evidence type="ECO:0000256" key="4">
    <source>
        <dbReference type="ARBA" id="ARBA00022692"/>
    </source>
</evidence>
<accession>A0ABV9FUG6</accession>